<keyword evidence="3" id="KW-1185">Reference proteome</keyword>
<comment type="caution">
    <text evidence="2">The sequence shown here is derived from an EMBL/GenBank/DDBJ whole genome shotgun (WGS) entry which is preliminary data.</text>
</comment>
<evidence type="ECO:0000256" key="1">
    <source>
        <dbReference type="SAM" id="MobiDB-lite"/>
    </source>
</evidence>
<sequence>MGCLRPCRGVAGAGFLSGSMAPKASMFAAEQAPDSVSKGGLVDAAFVANIKKRRASAPVLEKPLDASIKRKLYDNFKDMSDQELYGNVDSEGWTLRERLEERVAKHQENPKAFSLGAPFYKSLRATFRSSSSSQKKLASVEVGESVNVDPRLMQAAIKFKKTGNKAVFNAVLQHLNAVNVQEVVGICQCGLEIRPAASPDQLRYGRELMELFKRLDVPAHFPEQTALMLDLFDQVLEALYASALGEHAKPSKFLESHSDIAYLVLPRESVERLLQASTWTEVHGDLAQAVERKIGMSLFGSGLRSVQNEVVERTLEESADALFNSKDKVTPASLLKAKQAAYTLLTGKDVLKKLEDKRVVQITYLFQKLSIPVKTLNDHIDHVFAARWKSNAVRAKIAPALFGEMGLSGAAPLADYADRLDSKLYKDNKVVRESMETSFSEDHPVGPGDRPAPAKVPEEGSGQRPDLAHRGCVLRGHGWRQGLGEAEGGRDVVSADAGEARGDRGRRAEVGAAAVQRRVPVLQRDWPGAGARGRRRRAPGRRGPRAEVGRAHDGLPEQGEAQNPPLLPLAGPRRRRVRWRAGGPALRRLGAREG</sequence>
<protein>
    <submittedName>
        <fullName evidence="2">Uncharacterized protein</fullName>
    </submittedName>
</protein>
<dbReference type="EMBL" id="CAUYUJ010016157">
    <property type="protein sequence ID" value="CAK0862384.1"/>
    <property type="molecule type" value="Genomic_DNA"/>
</dbReference>
<dbReference type="Proteomes" id="UP001189429">
    <property type="component" value="Unassembled WGS sequence"/>
</dbReference>
<reference evidence="2" key="1">
    <citation type="submission" date="2023-10" db="EMBL/GenBank/DDBJ databases">
        <authorList>
            <person name="Chen Y."/>
            <person name="Shah S."/>
            <person name="Dougan E. K."/>
            <person name="Thang M."/>
            <person name="Chan C."/>
        </authorList>
    </citation>
    <scope>NUCLEOTIDE SEQUENCE [LARGE SCALE GENOMIC DNA]</scope>
</reference>
<feature type="region of interest" description="Disordered" evidence="1">
    <location>
        <begin position="435"/>
        <end position="469"/>
    </location>
</feature>
<proteinExistence type="predicted"/>
<feature type="compositionally biased region" description="Basic and acidic residues" evidence="1">
    <location>
        <begin position="435"/>
        <end position="444"/>
    </location>
</feature>
<gene>
    <name evidence="2" type="ORF">PCOR1329_LOCUS50819</name>
</gene>
<feature type="compositionally biased region" description="Basic and acidic residues" evidence="1">
    <location>
        <begin position="544"/>
        <end position="555"/>
    </location>
</feature>
<accession>A0ABN9UTC2</accession>
<feature type="region of interest" description="Disordered" evidence="1">
    <location>
        <begin position="526"/>
        <end position="594"/>
    </location>
</feature>
<feature type="compositionally biased region" description="Basic residues" evidence="1">
    <location>
        <begin position="532"/>
        <end position="543"/>
    </location>
</feature>
<organism evidence="2 3">
    <name type="scientific">Prorocentrum cordatum</name>
    <dbReference type="NCBI Taxonomy" id="2364126"/>
    <lineage>
        <taxon>Eukaryota</taxon>
        <taxon>Sar</taxon>
        <taxon>Alveolata</taxon>
        <taxon>Dinophyceae</taxon>
        <taxon>Prorocentrales</taxon>
        <taxon>Prorocentraceae</taxon>
        <taxon>Prorocentrum</taxon>
    </lineage>
</organism>
<name>A0ABN9UTC2_9DINO</name>
<evidence type="ECO:0000313" key="2">
    <source>
        <dbReference type="EMBL" id="CAK0862384.1"/>
    </source>
</evidence>
<evidence type="ECO:0000313" key="3">
    <source>
        <dbReference type="Proteomes" id="UP001189429"/>
    </source>
</evidence>